<evidence type="ECO:0000313" key="2">
    <source>
        <dbReference type="EMBL" id="MEU7297077.1"/>
    </source>
</evidence>
<comment type="caution">
    <text evidence="2">The sequence shown here is derived from an EMBL/GenBank/DDBJ whole genome shotgun (WGS) entry which is preliminary data.</text>
</comment>
<sequence length="225" mass="23802">MKIDFLRGSLIAGALALLGSLIFALPASANGWAGCDTGSLCLYPEADGQGQPTNSAIPVLDTSVTTLSVKNGSTILWGCLYTAPEYGGSVVRTLAPGSVMNVPAGTRSLKLAPSQGLCFTGFERCTTGRVCIFKGPRGRGEMFGTEIQIRKYDGTWAGQVRSVINRTGYDVHFLPGDFATTGTPPDPAALDYKAYVVPTGNSVTVPAGAYDYFLAHRFITAREVY</sequence>
<dbReference type="Proteomes" id="UP001551210">
    <property type="component" value="Unassembled WGS sequence"/>
</dbReference>
<feature type="signal peptide" evidence="1">
    <location>
        <begin position="1"/>
        <end position="29"/>
    </location>
</feature>
<reference evidence="2 3" key="1">
    <citation type="submission" date="2024-06" db="EMBL/GenBank/DDBJ databases">
        <title>The Natural Products Discovery Center: Release of the First 8490 Sequenced Strains for Exploring Actinobacteria Biosynthetic Diversity.</title>
        <authorList>
            <person name="Kalkreuter E."/>
            <person name="Kautsar S.A."/>
            <person name="Yang D."/>
            <person name="Bader C.D."/>
            <person name="Teijaro C.N."/>
            <person name="Fluegel L."/>
            <person name="Davis C.M."/>
            <person name="Simpson J.R."/>
            <person name="Lauterbach L."/>
            <person name="Steele A.D."/>
            <person name="Gui C."/>
            <person name="Meng S."/>
            <person name="Li G."/>
            <person name="Viehrig K."/>
            <person name="Ye F."/>
            <person name="Su P."/>
            <person name="Kiefer A.F."/>
            <person name="Nichols A."/>
            <person name="Cepeda A.J."/>
            <person name="Yan W."/>
            <person name="Fan B."/>
            <person name="Jiang Y."/>
            <person name="Adhikari A."/>
            <person name="Zheng C.-J."/>
            <person name="Schuster L."/>
            <person name="Cowan T.M."/>
            <person name="Smanski M.J."/>
            <person name="Chevrette M.G."/>
            <person name="De Carvalho L.P.S."/>
            <person name="Shen B."/>
        </authorList>
    </citation>
    <scope>NUCLEOTIDE SEQUENCE [LARGE SCALE GENOMIC DNA]</scope>
    <source>
        <strain evidence="2 3">NPDC045705</strain>
    </source>
</reference>
<dbReference type="RefSeq" id="WP_359214025.1">
    <property type="nucleotide sequence ID" value="NZ_JBEZAM010000055.1"/>
</dbReference>
<evidence type="ECO:0000313" key="3">
    <source>
        <dbReference type="Proteomes" id="UP001551210"/>
    </source>
</evidence>
<proteinExistence type="predicted"/>
<gene>
    <name evidence="2" type="ORF">AB0A76_28395</name>
</gene>
<keyword evidence="1" id="KW-0732">Signal</keyword>
<keyword evidence="3" id="KW-1185">Reference proteome</keyword>
<organism evidence="2 3">
    <name type="scientific">Streptomyces exfoliatus</name>
    <name type="common">Streptomyces hydrogenans</name>
    <dbReference type="NCBI Taxonomy" id="1905"/>
    <lineage>
        <taxon>Bacteria</taxon>
        <taxon>Bacillati</taxon>
        <taxon>Actinomycetota</taxon>
        <taxon>Actinomycetes</taxon>
        <taxon>Kitasatosporales</taxon>
        <taxon>Streptomycetaceae</taxon>
        <taxon>Streptomyces</taxon>
    </lineage>
</organism>
<name>A0ABV3D3N2_STREX</name>
<accession>A0ABV3D3N2</accession>
<protein>
    <submittedName>
        <fullName evidence="2">Peptidase inhibitor family I36 protein</fullName>
    </submittedName>
</protein>
<dbReference type="Pfam" id="PF03995">
    <property type="entry name" value="Inhibitor_I36"/>
    <property type="match status" value="2"/>
</dbReference>
<dbReference type="EMBL" id="JBEZAM010000055">
    <property type="protein sequence ID" value="MEU7297077.1"/>
    <property type="molecule type" value="Genomic_DNA"/>
</dbReference>
<feature type="chain" id="PRO_5046082792" evidence="1">
    <location>
        <begin position="30"/>
        <end position="225"/>
    </location>
</feature>
<evidence type="ECO:0000256" key="1">
    <source>
        <dbReference type="SAM" id="SignalP"/>
    </source>
</evidence>